<evidence type="ECO:0000313" key="3">
    <source>
        <dbReference type="Proteomes" id="UP001161064"/>
    </source>
</evidence>
<evidence type="ECO:0000313" key="2">
    <source>
        <dbReference type="EMBL" id="GIU66652.1"/>
    </source>
</evidence>
<dbReference type="SUPFAM" id="SSF52833">
    <property type="entry name" value="Thioredoxin-like"/>
    <property type="match status" value="1"/>
</dbReference>
<protein>
    <submittedName>
        <fullName evidence="2">Glutathione S-transferase</fullName>
    </submittedName>
</protein>
<dbReference type="PANTHER" id="PTHR42673:SF4">
    <property type="entry name" value="MALEYLACETOACETATE ISOMERASE"/>
    <property type="match status" value="1"/>
</dbReference>
<keyword evidence="3" id="KW-1185">Reference proteome</keyword>
<gene>
    <name evidence="2" type="ORF">PsB1_0806</name>
</gene>
<dbReference type="Proteomes" id="UP001161064">
    <property type="component" value="Unassembled WGS sequence"/>
</dbReference>
<accession>A0ABQ4PUF8</accession>
<dbReference type="SUPFAM" id="SSF47616">
    <property type="entry name" value="GST C-terminal domain-like"/>
    <property type="match status" value="1"/>
</dbReference>
<name>A0ABQ4PUF8_9PROT</name>
<organism evidence="2 3">
    <name type="scientific">Candidatus Phycosocius spiralis</name>
    <dbReference type="NCBI Taxonomy" id="2815099"/>
    <lineage>
        <taxon>Bacteria</taxon>
        <taxon>Pseudomonadati</taxon>
        <taxon>Pseudomonadota</taxon>
        <taxon>Alphaproteobacteria</taxon>
        <taxon>Caulobacterales</taxon>
        <taxon>Caulobacterales incertae sedis</taxon>
        <taxon>Candidatus Phycosocius</taxon>
    </lineage>
</organism>
<sequence length="222" mass="24729">MTLPTLTIGNKNYSSWSMRPWLALRWADIRFEEQIIPLGPRGLGPNPDILAVSPTGTVPVLELASGERIWDSVSICEWAHEQAPEAKLWPEVSIARALARSAVAEMHSGFSALRKALPMNIKRVKRDHSISAETQVQIDRFDALLQSLITRFGGGQASWIFGHPTIVDAFFAPIATRVRTYNVKVSAPVEAWCQTVFSDSAFRAWEAAARKETWIITETDEA</sequence>
<dbReference type="Gene3D" id="3.40.30.10">
    <property type="entry name" value="Glutaredoxin"/>
    <property type="match status" value="1"/>
</dbReference>
<dbReference type="PROSITE" id="PS50404">
    <property type="entry name" value="GST_NTER"/>
    <property type="match status" value="1"/>
</dbReference>
<dbReference type="InterPro" id="IPR036249">
    <property type="entry name" value="Thioredoxin-like_sf"/>
</dbReference>
<evidence type="ECO:0000259" key="1">
    <source>
        <dbReference type="PROSITE" id="PS50404"/>
    </source>
</evidence>
<reference evidence="2" key="1">
    <citation type="submission" date="2021-05" db="EMBL/GenBank/DDBJ databases">
        <authorList>
            <person name="Tanabe Y."/>
        </authorList>
    </citation>
    <scope>NUCLEOTIDE SEQUENCE</scope>
    <source>
        <strain evidence="2">BOTRYCO-1</strain>
    </source>
</reference>
<dbReference type="PANTHER" id="PTHR42673">
    <property type="entry name" value="MALEYLACETOACETATE ISOMERASE"/>
    <property type="match status" value="1"/>
</dbReference>
<dbReference type="RefSeq" id="WP_284359264.1">
    <property type="nucleotide sequence ID" value="NZ_BPFZ01000004.1"/>
</dbReference>
<feature type="domain" description="GST N-terminal" evidence="1">
    <location>
        <begin position="4"/>
        <end position="87"/>
    </location>
</feature>
<dbReference type="CDD" id="cd03194">
    <property type="entry name" value="GST_C_3"/>
    <property type="match status" value="1"/>
</dbReference>
<dbReference type="InterPro" id="IPR036282">
    <property type="entry name" value="Glutathione-S-Trfase_C_sf"/>
</dbReference>
<dbReference type="InterPro" id="IPR004045">
    <property type="entry name" value="Glutathione_S-Trfase_N"/>
</dbReference>
<comment type="caution">
    <text evidence="2">The sequence shown here is derived from an EMBL/GenBank/DDBJ whole genome shotgun (WGS) entry which is preliminary data.</text>
</comment>
<reference evidence="2" key="2">
    <citation type="journal article" date="2023" name="ISME Commun">
        <title>Characterization of a bloom-associated alphaproteobacterial lineage, 'Candidatus Phycosocius': insights into freshwater algal-bacterial interactions.</title>
        <authorList>
            <person name="Tanabe Y."/>
            <person name="Yamaguchi H."/>
            <person name="Yoshida M."/>
            <person name="Kai A."/>
            <person name="Okazaki Y."/>
        </authorList>
    </citation>
    <scope>NUCLEOTIDE SEQUENCE</scope>
    <source>
        <strain evidence="2">BOTRYCO-1</strain>
    </source>
</reference>
<dbReference type="EMBL" id="BPFZ01000004">
    <property type="protein sequence ID" value="GIU66652.1"/>
    <property type="molecule type" value="Genomic_DNA"/>
</dbReference>
<dbReference type="Gene3D" id="1.20.1050.10">
    <property type="match status" value="1"/>
</dbReference>
<proteinExistence type="predicted"/>
<dbReference type="Pfam" id="PF13409">
    <property type="entry name" value="GST_N_2"/>
    <property type="match status" value="1"/>
</dbReference>